<dbReference type="EMBL" id="CAMPGE010023209">
    <property type="protein sequence ID" value="CAI2381174.1"/>
    <property type="molecule type" value="Genomic_DNA"/>
</dbReference>
<gene>
    <name evidence="1" type="ORF">ECRASSUSDP1_LOCUS22621</name>
</gene>
<evidence type="ECO:0000313" key="1">
    <source>
        <dbReference type="EMBL" id="CAI2381174.1"/>
    </source>
</evidence>
<name>A0AAD1XYJ9_EUPCR</name>
<comment type="caution">
    <text evidence="1">The sequence shown here is derived from an EMBL/GenBank/DDBJ whole genome shotgun (WGS) entry which is preliminary data.</text>
</comment>
<organism evidence="1 2">
    <name type="scientific">Euplotes crassus</name>
    <dbReference type="NCBI Taxonomy" id="5936"/>
    <lineage>
        <taxon>Eukaryota</taxon>
        <taxon>Sar</taxon>
        <taxon>Alveolata</taxon>
        <taxon>Ciliophora</taxon>
        <taxon>Intramacronucleata</taxon>
        <taxon>Spirotrichea</taxon>
        <taxon>Hypotrichia</taxon>
        <taxon>Euplotida</taxon>
        <taxon>Euplotidae</taxon>
        <taxon>Moneuplotes</taxon>
    </lineage>
</organism>
<dbReference type="AlphaFoldDB" id="A0AAD1XYJ9"/>
<protein>
    <submittedName>
        <fullName evidence="1">Uncharacterized protein</fullName>
    </submittedName>
</protein>
<reference evidence="1" key="1">
    <citation type="submission" date="2023-07" db="EMBL/GenBank/DDBJ databases">
        <authorList>
            <consortium name="AG Swart"/>
            <person name="Singh M."/>
            <person name="Singh A."/>
            <person name="Seah K."/>
            <person name="Emmerich C."/>
        </authorList>
    </citation>
    <scope>NUCLEOTIDE SEQUENCE</scope>
    <source>
        <strain evidence="1">DP1</strain>
    </source>
</reference>
<proteinExistence type="predicted"/>
<accession>A0AAD1XYJ9</accession>
<dbReference type="Proteomes" id="UP001295684">
    <property type="component" value="Unassembled WGS sequence"/>
</dbReference>
<keyword evidence="2" id="KW-1185">Reference proteome</keyword>
<sequence length="100" mass="12340">MEDLKYFNYIVKKAKTLAVANNLEKERDLIHHCSKRINSTYNSKLLLFEEMRKIEKKVDKECFPIMYQKQLEKKRQQEDREKLKYKRKSRQGICFYKICR</sequence>
<evidence type="ECO:0000313" key="2">
    <source>
        <dbReference type="Proteomes" id="UP001295684"/>
    </source>
</evidence>